<evidence type="ECO:0000256" key="1">
    <source>
        <dbReference type="SAM" id="MobiDB-lite"/>
    </source>
</evidence>
<dbReference type="SUPFAM" id="SSF49899">
    <property type="entry name" value="Concanavalin A-like lectins/glucanases"/>
    <property type="match status" value="1"/>
</dbReference>
<keyword evidence="4" id="KW-1185">Reference proteome</keyword>
<dbReference type="Proteomes" id="UP001620626">
    <property type="component" value="Unassembled WGS sequence"/>
</dbReference>
<dbReference type="InterPro" id="IPR003877">
    <property type="entry name" value="SPRY_dom"/>
</dbReference>
<dbReference type="PROSITE" id="PS50188">
    <property type="entry name" value="B302_SPRY"/>
    <property type="match status" value="1"/>
</dbReference>
<dbReference type="AlphaFoldDB" id="A0ABD2KVH8"/>
<evidence type="ECO:0000259" key="2">
    <source>
        <dbReference type="PROSITE" id="PS50188"/>
    </source>
</evidence>
<dbReference type="InterPro" id="IPR013320">
    <property type="entry name" value="ConA-like_dom_sf"/>
</dbReference>
<feature type="region of interest" description="Disordered" evidence="1">
    <location>
        <begin position="1"/>
        <end position="39"/>
    </location>
</feature>
<comment type="caution">
    <text evidence="3">The sequence shown here is derived from an EMBL/GenBank/DDBJ whole genome shotgun (WGS) entry which is preliminary data.</text>
</comment>
<dbReference type="EMBL" id="JBICBT010000642">
    <property type="protein sequence ID" value="KAL3106615.1"/>
    <property type="molecule type" value="Genomic_DNA"/>
</dbReference>
<dbReference type="CDD" id="cd12885">
    <property type="entry name" value="SPRY_RanBP_like"/>
    <property type="match status" value="1"/>
</dbReference>
<gene>
    <name evidence="3" type="ORF">niasHT_012475</name>
</gene>
<accession>A0ABD2KVH8</accession>
<dbReference type="InterPro" id="IPR043136">
    <property type="entry name" value="B30.2/SPRY_sf"/>
</dbReference>
<dbReference type="SMART" id="SM00449">
    <property type="entry name" value="SPRY"/>
    <property type="match status" value="1"/>
</dbReference>
<dbReference type="InterPro" id="IPR044736">
    <property type="entry name" value="Gid1/RanBPM/SPLA_SPRY"/>
</dbReference>
<name>A0ABD2KVH8_9BILA</name>
<feature type="domain" description="B30.2/SPRY" evidence="2">
    <location>
        <begin position="376"/>
        <end position="566"/>
    </location>
</feature>
<reference evidence="3 4" key="1">
    <citation type="submission" date="2024-10" db="EMBL/GenBank/DDBJ databases">
        <authorList>
            <person name="Kim D."/>
        </authorList>
    </citation>
    <scope>NUCLEOTIDE SEQUENCE [LARGE SCALE GENOMIC DNA]</scope>
    <source>
        <strain evidence="3">BH-2024</strain>
    </source>
</reference>
<organism evidence="3 4">
    <name type="scientific">Heterodera trifolii</name>
    <dbReference type="NCBI Taxonomy" id="157864"/>
    <lineage>
        <taxon>Eukaryota</taxon>
        <taxon>Metazoa</taxon>
        <taxon>Ecdysozoa</taxon>
        <taxon>Nematoda</taxon>
        <taxon>Chromadorea</taxon>
        <taxon>Rhabditida</taxon>
        <taxon>Tylenchina</taxon>
        <taxon>Tylenchomorpha</taxon>
        <taxon>Tylenchoidea</taxon>
        <taxon>Heteroderidae</taxon>
        <taxon>Heteroderinae</taxon>
        <taxon>Heterodera</taxon>
    </lineage>
</organism>
<evidence type="ECO:0000313" key="3">
    <source>
        <dbReference type="EMBL" id="KAL3106615.1"/>
    </source>
</evidence>
<dbReference type="Pfam" id="PF00622">
    <property type="entry name" value="SPRY"/>
    <property type="match status" value="1"/>
</dbReference>
<protein>
    <recommendedName>
        <fullName evidence="2">B30.2/SPRY domain-containing protein</fullName>
    </recommendedName>
</protein>
<dbReference type="InterPro" id="IPR001870">
    <property type="entry name" value="B30.2/SPRY"/>
</dbReference>
<sequence>MNQQLPNKHKRDELKQQKKKKKVTFQEPTKKENARDKMELKESIAALEFGVTVPPSREFGMTMPPSREFGMRVPQSREFGMRVPQSREFEMPVPQSREFGMPVPQSREFGMRVPQSREFGMPVPQSRGFGMRVPQSREFGMRVPQSREFEMPVPQSREFGMRVPQSREFGMTMPQSREFGMTMPQSREFGMRVPPSREFGMPVPQSQEFGMTMPQSREFGMTMPQSREFGMRVPPSREFGMPVPQSQEFGMTMPPSREFGMPLSRTEFYVPQCFNGIFFRSTPSQDLDTLTQMPKETVTLYQRRKAILTNANVLTANEAEEFAKLEFKQNQAQQKLVDTKLKNVEKRLVGKITALEQKTEQQLMTIQEQLVQLTHAVQQTHHHGNNVEKSSNRRPQNCWDVNTCQNGIELIDTEFLTVRYQGNGNMSSVFSKYPVQNGIYCSVVAFFYYELSILKSEQKCCAYFGLAPKQSDQIVDTFVSIAYRSDGFFWFGNSWLPEKQSFTAGDIVGCGLNLSSGQIIFTKNGQRLDTTGLVIPSPTDGPPLFPCVSLCNCGDTVKANFGPSFHFDFASTQ</sequence>
<feature type="compositionally biased region" description="Basic and acidic residues" evidence="1">
    <location>
        <begin position="28"/>
        <end position="39"/>
    </location>
</feature>
<proteinExistence type="predicted"/>
<dbReference type="Gene3D" id="2.60.120.920">
    <property type="match status" value="1"/>
</dbReference>
<evidence type="ECO:0000313" key="4">
    <source>
        <dbReference type="Proteomes" id="UP001620626"/>
    </source>
</evidence>